<sequence>MAASDALVILAAASVRVAGKAGIEVGAGNWNINGTMAETATKMTICLDSSTKPESTVNGAFSIFFPDSGEVQVGAFSNH</sequence>
<keyword evidence="1" id="KW-1185">Reference proteome</keyword>
<evidence type="ECO:0000313" key="2">
    <source>
        <dbReference type="WBParaSite" id="nRc.2.0.1.t07716-RA"/>
    </source>
</evidence>
<protein>
    <submittedName>
        <fullName evidence="2">Uncharacterized protein</fullName>
    </submittedName>
</protein>
<evidence type="ECO:0000313" key="1">
    <source>
        <dbReference type="Proteomes" id="UP000887565"/>
    </source>
</evidence>
<organism evidence="1 2">
    <name type="scientific">Romanomermis culicivorax</name>
    <name type="common">Nematode worm</name>
    <dbReference type="NCBI Taxonomy" id="13658"/>
    <lineage>
        <taxon>Eukaryota</taxon>
        <taxon>Metazoa</taxon>
        <taxon>Ecdysozoa</taxon>
        <taxon>Nematoda</taxon>
        <taxon>Enoplea</taxon>
        <taxon>Dorylaimia</taxon>
        <taxon>Mermithida</taxon>
        <taxon>Mermithoidea</taxon>
        <taxon>Mermithidae</taxon>
        <taxon>Romanomermis</taxon>
    </lineage>
</organism>
<name>A0A915I1Y6_ROMCU</name>
<dbReference type="WBParaSite" id="nRc.2.0.1.t07716-RA">
    <property type="protein sequence ID" value="nRc.2.0.1.t07716-RA"/>
    <property type="gene ID" value="nRc.2.0.1.g07716"/>
</dbReference>
<reference evidence="2" key="1">
    <citation type="submission" date="2022-11" db="UniProtKB">
        <authorList>
            <consortium name="WormBaseParasite"/>
        </authorList>
    </citation>
    <scope>IDENTIFICATION</scope>
</reference>
<proteinExistence type="predicted"/>
<dbReference type="AlphaFoldDB" id="A0A915I1Y6"/>
<dbReference type="Proteomes" id="UP000887565">
    <property type="component" value="Unplaced"/>
</dbReference>
<accession>A0A915I1Y6</accession>